<dbReference type="HAMAP" id="MF_01588">
    <property type="entry name" value="DNA_ligase_A"/>
    <property type="match status" value="1"/>
</dbReference>
<dbReference type="InterPro" id="IPR033136">
    <property type="entry name" value="DNA_ligase_CS"/>
</dbReference>
<dbReference type="Gene3D" id="3.40.50.10190">
    <property type="entry name" value="BRCT domain"/>
    <property type="match status" value="1"/>
</dbReference>
<name>A0ABT8R780_9BACT</name>
<evidence type="ECO:0000256" key="7">
    <source>
        <dbReference type="ARBA" id="ARBA00022842"/>
    </source>
</evidence>
<dbReference type="InterPro" id="IPR041663">
    <property type="entry name" value="DisA/LigA_HHH"/>
</dbReference>
<dbReference type="EMBL" id="JAUKPO010000006">
    <property type="protein sequence ID" value="MDO1447189.1"/>
    <property type="molecule type" value="Genomic_DNA"/>
</dbReference>
<dbReference type="SMART" id="SM00278">
    <property type="entry name" value="HhH1"/>
    <property type="match status" value="4"/>
</dbReference>
<dbReference type="SMART" id="SM00292">
    <property type="entry name" value="BRCT"/>
    <property type="match status" value="1"/>
</dbReference>
<dbReference type="Proteomes" id="UP001168528">
    <property type="component" value="Unassembled WGS sequence"/>
</dbReference>
<feature type="binding site" evidence="11">
    <location>
        <position position="432"/>
    </location>
    <ligand>
        <name>Zn(2+)</name>
        <dbReference type="ChEBI" id="CHEBI:29105"/>
    </ligand>
</feature>
<dbReference type="NCBIfam" id="TIGR00575">
    <property type="entry name" value="dnlj"/>
    <property type="match status" value="1"/>
</dbReference>
<dbReference type="GO" id="GO:0016740">
    <property type="term" value="F:transferase activity"/>
    <property type="evidence" value="ECO:0007669"/>
    <property type="project" value="UniProtKB-KW"/>
</dbReference>
<evidence type="ECO:0000256" key="9">
    <source>
        <dbReference type="ARBA" id="ARBA00023204"/>
    </source>
</evidence>
<dbReference type="InterPro" id="IPR012340">
    <property type="entry name" value="NA-bd_OB-fold"/>
</dbReference>
<dbReference type="InterPro" id="IPR036420">
    <property type="entry name" value="BRCT_dom_sf"/>
</dbReference>
<feature type="binding site" evidence="11">
    <location>
        <position position="113"/>
    </location>
    <ligand>
        <name>NAD(+)</name>
        <dbReference type="ChEBI" id="CHEBI:57540"/>
    </ligand>
</feature>
<dbReference type="Pfam" id="PF00533">
    <property type="entry name" value="BRCT"/>
    <property type="match status" value="1"/>
</dbReference>
<dbReference type="SUPFAM" id="SSF50249">
    <property type="entry name" value="Nucleic acid-binding proteins"/>
    <property type="match status" value="1"/>
</dbReference>
<dbReference type="PIRSF" id="PIRSF001604">
    <property type="entry name" value="LigA"/>
    <property type="match status" value="1"/>
</dbReference>
<dbReference type="SUPFAM" id="SSF52113">
    <property type="entry name" value="BRCT domain"/>
    <property type="match status" value="1"/>
</dbReference>
<dbReference type="Gene3D" id="1.10.287.610">
    <property type="entry name" value="Helix hairpin bin"/>
    <property type="match status" value="1"/>
</dbReference>
<dbReference type="InterPro" id="IPR013839">
    <property type="entry name" value="DNAligase_adenylation"/>
</dbReference>
<dbReference type="CDD" id="cd00114">
    <property type="entry name" value="LIGANc"/>
    <property type="match status" value="1"/>
</dbReference>
<reference evidence="14" key="1">
    <citation type="submission" date="2023-07" db="EMBL/GenBank/DDBJ databases">
        <title>The genome sequence of Rhodocytophaga aerolata KACC 12507.</title>
        <authorList>
            <person name="Zhang X."/>
        </authorList>
    </citation>
    <scope>NUCLEOTIDE SEQUENCE</scope>
    <source>
        <strain evidence="14">KACC 12507</strain>
    </source>
</reference>
<evidence type="ECO:0000256" key="5">
    <source>
        <dbReference type="ARBA" id="ARBA00022763"/>
    </source>
</evidence>
<comment type="caution">
    <text evidence="14">The sequence shown here is derived from an EMBL/GenBank/DDBJ whole genome shotgun (WGS) entry which is preliminary data.</text>
</comment>
<feature type="binding site" evidence="11">
    <location>
        <position position="290"/>
    </location>
    <ligand>
        <name>NAD(+)</name>
        <dbReference type="ChEBI" id="CHEBI:57540"/>
    </ligand>
</feature>
<dbReference type="RefSeq" id="WP_302037990.1">
    <property type="nucleotide sequence ID" value="NZ_JAUKPO010000006.1"/>
</dbReference>
<dbReference type="Gene3D" id="6.20.10.30">
    <property type="match status" value="1"/>
</dbReference>
<comment type="function">
    <text evidence="1 11">DNA ligase that catalyzes the formation of phosphodiester linkages between 5'-phosphoryl and 3'-hydroxyl groups in double-stranded DNA using NAD as a coenzyme and as the energy source for the reaction. It is essential for DNA replication and repair of damaged DNA.</text>
</comment>
<dbReference type="InterPro" id="IPR003583">
    <property type="entry name" value="Hlx-hairpin-Hlx_DNA-bd_motif"/>
</dbReference>
<evidence type="ECO:0000256" key="10">
    <source>
        <dbReference type="ARBA" id="ARBA00034005"/>
    </source>
</evidence>
<evidence type="ECO:0000256" key="1">
    <source>
        <dbReference type="ARBA" id="ARBA00004067"/>
    </source>
</evidence>
<protein>
    <recommendedName>
        <fullName evidence="11 12">DNA ligase</fullName>
        <ecNumber evidence="11 12">6.5.1.2</ecNumber>
    </recommendedName>
    <alternativeName>
        <fullName evidence="11">Polydeoxyribonucleotide synthase [NAD(+)]</fullName>
    </alternativeName>
</protein>
<comment type="cofactor">
    <cofactor evidence="11">
        <name>Mg(2+)</name>
        <dbReference type="ChEBI" id="CHEBI:18420"/>
    </cofactor>
    <cofactor evidence="11">
        <name>Mn(2+)</name>
        <dbReference type="ChEBI" id="CHEBI:29035"/>
    </cofactor>
</comment>
<dbReference type="Gene3D" id="3.30.470.30">
    <property type="entry name" value="DNA ligase/mRNA capping enzyme"/>
    <property type="match status" value="1"/>
</dbReference>
<dbReference type="SUPFAM" id="SSF56091">
    <property type="entry name" value="DNA ligase/mRNA capping enzyme, catalytic domain"/>
    <property type="match status" value="1"/>
</dbReference>
<keyword evidence="7 11" id="KW-0460">Magnesium</keyword>
<keyword evidence="11" id="KW-0464">Manganese</keyword>
<keyword evidence="14" id="KW-0808">Transferase</keyword>
<dbReference type="GO" id="GO:0003911">
    <property type="term" value="F:DNA ligase (NAD+) activity"/>
    <property type="evidence" value="ECO:0007669"/>
    <property type="project" value="UniProtKB-EC"/>
</dbReference>
<keyword evidence="2 11" id="KW-0436">Ligase</keyword>
<gene>
    <name evidence="11 14" type="primary">ligA</name>
    <name evidence="14" type="ORF">Q0590_13045</name>
</gene>
<dbReference type="NCBIfam" id="NF005932">
    <property type="entry name" value="PRK07956.1"/>
    <property type="match status" value="1"/>
</dbReference>
<dbReference type="InterPro" id="IPR001357">
    <property type="entry name" value="BRCT_dom"/>
</dbReference>
<dbReference type="PROSITE" id="PS50172">
    <property type="entry name" value="BRCT"/>
    <property type="match status" value="1"/>
</dbReference>
<feature type="binding site" evidence="11">
    <location>
        <position position="314"/>
    </location>
    <ligand>
        <name>NAD(+)</name>
        <dbReference type="ChEBI" id="CHEBI:57540"/>
    </ligand>
</feature>
<dbReference type="InterPro" id="IPR004149">
    <property type="entry name" value="Znf_DNAligase_C4"/>
</dbReference>
<dbReference type="SUPFAM" id="SSF47781">
    <property type="entry name" value="RuvA domain 2-like"/>
    <property type="match status" value="1"/>
</dbReference>
<dbReference type="CDD" id="cd17748">
    <property type="entry name" value="BRCT_DNA_ligase_like"/>
    <property type="match status" value="1"/>
</dbReference>
<evidence type="ECO:0000256" key="3">
    <source>
        <dbReference type="ARBA" id="ARBA00022705"/>
    </source>
</evidence>
<organism evidence="14 15">
    <name type="scientific">Rhodocytophaga aerolata</name>
    <dbReference type="NCBI Taxonomy" id="455078"/>
    <lineage>
        <taxon>Bacteria</taxon>
        <taxon>Pseudomonadati</taxon>
        <taxon>Bacteroidota</taxon>
        <taxon>Cytophagia</taxon>
        <taxon>Cytophagales</taxon>
        <taxon>Rhodocytophagaceae</taxon>
        <taxon>Rhodocytophaga</taxon>
    </lineage>
</organism>
<feature type="active site" description="N6-AMP-lysine intermediate" evidence="11">
    <location>
        <position position="115"/>
    </location>
</feature>
<keyword evidence="3 11" id="KW-0235">DNA replication</keyword>
<comment type="similarity">
    <text evidence="11">Belongs to the NAD-dependent DNA ligase family. LigA subfamily.</text>
</comment>
<feature type="binding site" evidence="11">
    <location>
        <position position="175"/>
    </location>
    <ligand>
        <name>NAD(+)</name>
        <dbReference type="ChEBI" id="CHEBI:57540"/>
    </ligand>
</feature>
<feature type="binding site" evidence="11">
    <location>
        <position position="426"/>
    </location>
    <ligand>
        <name>Zn(2+)</name>
        <dbReference type="ChEBI" id="CHEBI:29105"/>
    </ligand>
</feature>
<evidence type="ECO:0000259" key="13">
    <source>
        <dbReference type="PROSITE" id="PS50172"/>
    </source>
</evidence>
<accession>A0ABT8R780</accession>
<keyword evidence="4 11" id="KW-0479">Metal-binding</keyword>
<dbReference type="SMART" id="SM00532">
    <property type="entry name" value="LIGANc"/>
    <property type="match status" value="1"/>
</dbReference>
<proteinExistence type="inferred from homology"/>
<feature type="domain" description="BRCT" evidence="13">
    <location>
        <begin position="592"/>
        <end position="669"/>
    </location>
</feature>
<dbReference type="Pfam" id="PF03119">
    <property type="entry name" value="DNA_ligase_ZBD"/>
    <property type="match status" value="1"/>
</dbReference>
<keyword evidence="9 11" id="KW-0234">DNA repair</keyword>
<feature type="binding site" evidence="11">
    <location>
        <position position="411"/>
    </location>
    <ligand>
        <name>Zn(2+)</name>
        <dbReference type="ChEBI" id="CHEBI:29105"/>
    </ligand>
</feature>
<dbReference type="PANTHER" id="PTHR23389:SF9">
    <property type="entry name" value="DNA LIGASE"/>
    <property type="match status" value="1"/>
</dbReference>
<keyword evidence="8 11" id="KW-0520">NAD</keyword>
<dbReference type="Gene3D" id="1.10.150.20">
    <property type="entry name" value="5' to 3' exonuclease, C-terminal subdomain"/>
    <property type="match status" value="2"/>
</dbReference>
<feature type="binding site" evidence="11">
    <location>
        <begin position="34"/>
        <end position="38"/>
    </location>
    <ligand>
        <name>NAD(+)</name>
        <dbReference type="ChEBI" id="CHEBI:57540"/>
    </ligand>
</feature>
<evidence type="ECO:0000256" key="12">
    <source>
        <dbReference type="RuleBase" id="RU000618"/>
    </source>
</evidence>
<evidence type="ECO:0000256" key="11">
    <source>
        <dbReference type="HAMAP-Rule" id="MF_01588"/>
    </source>
</evidence>
<dbReference type="EC" id="6.5.1.2" evidence="11 12"/>
<evidence type="ECO:0000256" key="4">
    <source>
        <dbReference type="ARBA" id="ARBA00022723"/>
    </source>
</evidence>
<dbReference type="InterPro" id="IPR010994">
    <property type="entry name" value="RuvA_2-like"/>
</dbReference>
<keyword evidence="5 11" id="KW-0227">DNA damage</keyword>
<sequence length="669" mass="75629">MTESQAQERISQLTDLINHYNYQYYQNSLSEISDYEFDMLLEELIRLEAQYPQFRHPYSPTQRVGGTITKQFATVIHKYPMLSLGNTYSEADLQEFDARIKRLIGNDFEYFCELKFDGVAVSLTYKNGLLHTGATRGDGVRGDDITNNARTIRSIPLDIRTRANDIPEEFEVRGEVFMPFESFQRLNKEREDIGEALLANPRNAASGTLKMQDSGVVAKRNLDCYMYFLLGDNLPYQTHEESVKQMEKWGFHVSRTYRKCPNIDEVFQYIRDWETERFKLPLGTDGIVIKVNNFSQQEELGYTAKSPRWAIAYKYKAEASVTQLQSILYNVGRTGAVTPVAMLSPVLLAGTTVKRATLHNANEIERLGLHEGDYVFIEKGGEIIPKITGVDLSKRQPDSKVIQYLTHCPACGTQLVRQEGEAAYYCPNERSCPPQTKAKIEHFIQRRAMNIENLGPETIDQLLQKGLIRTPADLYSLQYEQLLTLERMGPKSAKNIIEGIEQSKKAPFKNVLFAIGIRFVGATVAEKLAAYFGSIEAMQQASFEELLAVPEIGERIANSIGQFFADPANKQYIEQLKQAGLQLQSDKQPVEKESTKLAGKTFVISGVFVNYERDQLRDKIEANGGRVLSGISGKLDFLLAGDKLGPSKLEKAQKLGVTILSEQEFEKML</sequence>
<dbReference type="Pfam" id="PF14520">
    <property type="entry name" value="HHH_5"/>
    <property type="match status" value="1"/>
</dbReference>
<dbReference type="InterPro" id="IPR004150">
    <property type="entry name" value="NAD_DNA_ligase_OB"/>
</dbReference>
<evidence type="ECO:0000313" key="14">
    <source>
        <dbReference type="EMBL" id="MDO1447189.1"/>
    </source>
</evidence>
<dbReference type="Pfam" id="PF01653">
    <property type="entry name" value="DNA_ligase_aden"/>
    <property type="match status" value="1"/>
</dbReference>
<evidence type="ECO:0000256" key="2">
    <source>
        <dbReference type="ARBA" id="ARBA00022598"/>
    </source>
</evidence>
<keyword evidence="6 11" id="KW-0862">Zinc</keyword>
<evidence type="ECO:0000256" key="6">
    <source>
        <dbReference type="ARBA" id="ARBA00022833"/>
    </source>
</evidence>
<dbReference type="Gene3D" id="2.40.50.140">
    <property type="entry name" value="Nucleic acid-binding proteins"/>
    <property type="match status" value="1"/>
</dbReference>
<evidence type="ECO:0000313" key="15">
    <source>
        <dbReference type="Proteomes" id="UP001168528"/>
    </source>
</evidence>
<dbReference type="InterPro" id="IPR001679">
    <property type="entry name" value="DNA_ligase"/>
</dbReference>
<dbReference type="Pfam" id="PF03120">
    <property type="entry name" value="OB_DNA_ligase"/>
    <property type="match status" value="1"/>
</dbReference>
<dbReference type="PROSITE" id="PS01055">
    <property type="entry name" value="DNA_LIGASE_N1"/>
    <property type="match status" value="1"/>
</dbReference>
<dbReference type="InterPro" id="IPR013840">
    <property type="entry name" value="DNAligase_N"/>
</dbReference>
<feature type="binding site" evidence="11">
    <location>
        <position position="136"/>
    </location>
    <ligand>
        <name>NAD(+)</name>
        <dbReference type="ChEBI" id="CHEBI:57540"/>
    </ligand>
</feature>
<feature type="binding site" evidence="11">
    <location>
        <begin position="83"/>
        <end position="84"/>
    </location>
    <ligand>
        <name>NAD(+)</name>
        <dbReference type="ChEBI" id="CHEBI:57540"/>
    </ligand>
</feature>
<keyword evidence="15" id="KW-1185">Reference proteome</keyword>
<comment type="catalytic activity">
    <reaction evidence="10 11 12">
        <text>NAD(+) + (deoxyribonucleotide)n-3'-hydroxyl + 5'-phospho-(deoxyribonucleotide)m = (deoxyribonucleotide)n+m + AMP + beta-nicotinamide D-nucleotide.</text>
        <dbReference type="EC" id="6.5.1.2"/>
    </reaction>
</comment>
<dbReference type="Pfam" id="PF12826">
    <property type="entry name" value="HHH_2"/>
    <property type="match status" value="1"/>
</dbReference>
<evidence type="ECO:0000256" key="8">
    <source>
        <dbReference type="ARBA" id="ARBA00023027"/>
    </source>
</evidence>
<dbReference type="PROSITE" id="PS01056">
    <property type="entry name" value="DNA_LIGASE_N2"/>
    <property type="match status" value="1"/>
</dbReference>
<feature type="binding site" evidence="11">
    <location>
        <position position="408"/>
    </location>
    <ligand>
        <name>Zn(2+)</name>
        <dbReference type="ChEBI" id="CHEBI:29105"/>
    </ligand>
</feature>
<dbReference type="InterPro" id="IPR018239">
    <property type="entry name" value="DNA_ligase_AS"/>
</dbReference>
<dbReference type="PANTHER" id="PTHR23389">
    <property type="entry name" value="CHROMOSOME TRANSMISSION FIDELITY FACTOR 18"/>
    <property type="match status" value="1"/>
</dbReference>